<dbReference type="AlphaFoldDB" id="A0A8J2MBM6"/>
<feature type="region of interest" description="Disordered" evidence="9">
    <location>
        <begin position="868"/>
        <end position="939"/>
    </location>
</feature>
<comment type="caution">
    <text evidence="11">The sequence shown here is derived from an EMBL/GenBank/DDBJ whole genome shotgun (WGS) entry which is preliminary data.</text>
</comment>
<gene>
    <name evidence="11" type="ORF">CJOHNSTONI_LOCUS7684</name>
</gene>
<evidence type="ECO:0000256" key="3">
    <source>
        <dbReference type="ARBA" id="ARBA00022729"/>
    </source>
</evidence>
<feature type="compositionally biased region" description="Basic and acidic residues" evidence="9">
    <location>
        <begin position="870"/>
        <end position="879"/>
    </location>
</feature>
<keyword evidence="5" id="KW-0256">Endoplasmic reticulum</keyword>
<keyword evidence="3 10" id="KW-0732">Signal</keyword>
<name>A0A8J2MBM6_9BILA</name>
<dbReference type="Pfam" id="PF00012">
    <property type="entry name" value="HSP70"/>
    <property type="match status" value="1"/>
</dbReference>
<evidence type="ECO:0000256" key="4">
    <source>
        <dbReference type="ARBA" id="ARBA00022741"/>
    </source>
</evidence>
<dbReference type="SUPFAM" id="SSF100934">
    <property type="entry name" value="Heat shock protein 70kD (HSP70), C-terminal subdomain"/>
    <property type="match status" value="1"/>
</dbReference>
<protein>
    <recommendedName>
        <fullName evidence="8">Hypoxia up-regulated protein 1</fullName>
    </recommendedName>
</protein>
<feature type="chain" id="PRO_5035178332" description="Hypoxia up-regulated protein 1" evidence="10">
    <location>
        <begin position="24"/>
        <end position="939"/>
    </location>
</feature>
<dbReference type="GO" id="GO:0005524">
    <property type="term" value="F:ATP binding"/>
    <property type="evidence" value="ECO:0007669"/>
    <property type="project" value="UniProtKB-KW"/>
</dbReference>
<dbReference type="InterPro" id="IPR018181">
    <property type="entry name" value="Heat_shock_70_CS"/>
</dbReference>
<dbReference type="GO" id="GO:0030968">
    <property type="term" value="P:endoplasmic reticulum unfolded protein response"/>
    <property type="evidence" value="ECO:0007669"/>
    <property type="project" value="TreeGrafter"/>
</dbReference>
<keyword evidence="6" id="KW-0067">ATP-binding</keyword>
<evidence type="ECO:0000256" key="8">
    <source>
        <dbReference type="ARBA" id="ARBA00040503"/>
    </source>
</evidence>
<dbReference type="PRINTS" id="PR00301">
    <property type="entry name" value="HEATSHOCK70"/>
</dbReference>
<dbReference type="Gene3D" id="3.90.640.10">
    <property type="entry name" value="Actin, Chain A, domain 4"/>
    <property type="match status" value="1"/>
</dbReference>
<dbReference type="Proteomes" id="UP000746747">
    <property type="component" value="Unassembled WGS sequence"/>
</dbReference>
<evidence type="ECO:0000313" key="12">
    <source>
        <dbReference type="Proteomes" id="UP000746747"/>
    </source>
</evidence>
<comment type="subcellular location">
    <subcellularLocation>
        <location evidence="1">Endoplasmic reticulum lumen</location>
    </subcellularLocation>
</comment>
<dbReference type="GO" id="GO:0005788">
    <property type="term" value="C:endoplasmic reticulum lumen"/>
    <property type="evidence" value="ECO:0007669"/>
    <property type="project" value="UniProtKB-SubCell"/>
</dbReference>
<keyword evidence="12" id="KW-1185">Reference proteome</keyword>
<dbReference type="Gene3D" id="2.60.34.10">
    <property type="entry name" value="Substrate Binding Domain Of DNAk, Chain A, domain 1"/>
    <property type="match status" value="1"/>
</dbReference>
<dbReference type="InterPro" id="IPR043129">
    <property type="entry name" value="ATPase_NBD"/>
</dbReference>
<dbReference type="GO" id="GO:0140662">
    <property type="term" value="F:ATP-dependent protein folding chaperone"/>
    <property type="evidence" value="ECO:0007669"/>
    <property type="project" value="InterPro"/>
</dbReference>
<dbReference type="Gene3D" id="3.30.420.40">
    <property type="match status" value="2"/>
</dbReference>
<reference evidence="11" key="1">
    <citation type="submission" date="2021-09" db="EMBL/GenBank/DDBJ databases">
        <authorList>
            <consortium name="Pathogen Informatics"/>
        </authorList>
    </citation>
    <scope>NUCLEOTIDE SEQUENCE</scope>
</reference>
<proteinExistence type="inferred from homology"/>
<evidence type="ECO:0000256" key="9">
    <source>
        <dbReference type="SAM" id="MobiDB-lite"/>
    </source>
</evidence>
<evidence type="ECO:0000256" key="6">
    <source>
        <dbReference type="ARBA" id="ARBA00022840"/>
    </source>
</evidence>
<dbReference type="GO" id="GO:0034663">
    <property type="term" value="C:endoplasmic reticulum chaperone complex"/>
    <property type="evidence" value="ECO:0007669"/>
    <property type="project" value="TreeGrafter"/>
</dbReference>
<dbReference type="Gene3D" id="1.20.1270.10">
    <property type="match status" value="1"/>
</dbReference>
<sequence length="939" mass="105391">MDYKCILLCLTAVINTFFSLSDASLAAMSIDFGSQWIKMALVKPGVPMEMVLNEEARRKTPNLIIIKDNQRLFGDAALAYGVKYSKNSFTHLVDLLGKKIDNPIVSLYKERFPHLKFILDGARDAVQFNVDGEIYSVESIVAMILKRCREVVEKFAKQLVKDVVITVPVFFNQAERRALVTAAEIAELNLLQLLNDHTAAGLNYGAFRRKEITESAQTLLIYDVGATKVTASVLEYVLVEEKKRGEKDPVMTTLGVGYNRVVGGFEITQRLRDIFVNDFRKTKNTKTDITENPRSMAKMLQEAERVKIVLSANVNFTAQIESVHEEQDFTMSVTRTMLEDAMRDLEVKLVQPIVDALKMADLSPEKVTQVVLMGGGSRVPLIQEFVQKFFKKKELGKFLNTDEAIAMGAVYQAAHLSKGFKVKKFDVRDLQIFPIEVDFISAHNKDETGAGRLIRRPIYPMRSFIPASKKVLSFTSFTEDFSMNVNYGEMRQLSADQLMEFGSLNISEIKIGGVTDAYVKETAKEGTIFKGIKAHFDLDNSGILHFDGAEMLVERPPKAESTLASLAEKITGLFSSNNKMDQTKEKNEEILKSEEINDKSRSTTVGIAENRTKIEKPAGDNVTSKPAETNKTVANVAETKLDEKPQQIKISLKLAENILDVLPISGSEIVATKNRIAEFERKEKEKAIREEAHHDLESLAVDLSDKLTQDEFIRFLTADEHTALQKEVSQIKTWLEDDVDINTPTAEFVQNKKSIDELLRPVKVRITEEQERPAVVAELISMFNHTEMFLLLAQNLTEAEVFTEVEINSLSKLLDGTKNWLTAKMELQNKLKPTDSPAFPVSEGKEKLMSLDREVKYLLNKMKFAKPKAKKEEKAEKTTAESNETLLETTEEPRTVSEEKSNETSGDAQPLDDATDVKKNEELKAGKQKGGAPHDGSEL</sequence>
<dbReference type="PROSITE" id="PS01036">
    <property type="entry name" value="HSP70_3"/>
    <property type="match status" value="1"/>
</dbReference>
<dbReference type="SUPFAM" id="SSF53067">
    <property type="entry name" value="Actin-like ATPase domain"/>
    <property type="match status" value="2"/>
</dbReference>
<dbReference type="PANTHER" id="PTHR45639:SF3">
    <property type="entry name" value="HYPOXIA UP-REGULATED PROTEIN 1"/>
    <property type="match status" value="1"/>
</dbReference>
<dbReference type="Gene3D" id="3.30.30.30">
    <property type="match status" value="1"/>
</dbReference>
<dbReference type="PANTHER" id="PTHR45639">
    <property type="entry name" value="HSC70CB, ISOFORM G-RELATED"/>
    <property type="match status" value="1"/>
</dbReference>
<feature type="signal peptide" evidence="10">
    <location>
        <begin position="1"/>
        <end position="23"/>
    </location>
</feature>
<evidence type="ECO:0000256" key="10">
    <source>
        <dbReference type="SAM" id="SignalP"/>
    </source>
</evidence>
<dbReference type="InterPro" id="IPR029048">
    <property type="entry name" value="HSP70_C_sf"/>
</dbReference>
<accession>A0A8J2MBM6</accession>
<evidence type="ECO:0000256" key="5">
    <source>
        <dbReference type="ARBA" id="ARBA00022824"/>
    </source>
</evidence>
<evidence type="ECO:0000256" key="1">
    <source>
        <dbReference type="ARBA" id="ARBA00004319"/>
    </source>
</evidence>
<keyword evidence="7" id="KW-0143">Chaperone</keyword>
<dbReference type="EMBL" id="CAKAEH010001602">
    <property type="protein sequence ID" value="CAG9537929.1"/>
    <property type="molecule type" value="Genomic_DNA"/>
</dbReference>
<dbReference type="CDD" id="cd10230">
    <property type="entry name" value="ASKHA_NBD_HSP70_HYOU1"/>
    <property type="match status" value="1"/>
</dbReference>
<organism evidence="11 12">
    <name type="scientific">Cercopithifilaria johnstoni</name>
    <dbReference type="NCBI Taxonomy" id="2874296"/>
    <lineage>
        <taxon>Eukaryota</taxon>
        <taxon>Metazoa</taxon>
        <taxon>Ecdysozoa</taxon>
        <taxon>Nematoda</taxon>
        <taxon>Chromadorea</taxon>
        <taxon>Rhabditida</taxon>
        <taxon>Spirurina</taxon>
        <taxon>Spiruromorpha</taxon>
        <taxon>Filarioidea</taxon>
        <taxon>Onchocercidae</taxon>
        <taxon>Cercopithifilaria</taxon>
    </lineage>
</organism>
<evidence type="ECO:0000256" key="7">
    <source>
        <dbReference type="ARBA" id="ARBA00023186"/>
    </source>
</evidence>
<evidence type="ECO:0000313" key="11">
    <source>
        <dbReference type="EMBL" id="CAG9537929.1"/>
    </source>
</evidence>
<keyword evidence="4" id="KW-0547">Nucleotide-binding</keyword>
<feature type="compositionally biased region" description="Basic and acidic residues" evidence="9">
    <location>
        <begin position="915"/>
        <end position="925"/>
    </location>
</feature>
<evidence type="ECO:0000256" key="2">
    <source>
        <dbReference type="ARBA" id="ARBA00007381"/>
    </source>
</evidence>
<dbReference type="OrthoDB" id="10262720at2759"/>
<dbReference type="InterPro" id="IPR029047">
    <property type="entry name" value="HSP70_peptide-bd_sf"/>
</dbReference>
<dbReference type="InterPro" id="IPR013126">
    <property type="entry name" value="Hsp_70_fam"/>
</dbReference>
<feature type="compositionally biased region" description="Basic and acidic residues" evidence="9">
    <location>
        <begin position="891"/>
        <end position="902"/>
    </location>
</feature>
<comment type="similarity">
    <text evidence="2">Belongs to the heat shock protein 70 family.</text>
</comment>